<evidence type="ECO:0000259" key="8">
    <source>
        <dbReference type="PROSITE" id="PS50928"/>
    </source>
</evidence>
<proteinExistence type="inferred from homology"/>
<evidence type="ECO:0000256" key="5">
    <source>
        <dbReference type="ARBA" id="ARBA00022989"/>
    </source>
</evidence>
<dbReference type="Gene3D" id="1.10.3720.10">
    <property type="entry name" value="MetI-like"/>
    <property type="match status" value="1"/>
</dbReference>
<organism evidence="9 10">
    <name type="scientific">Halanaerobium salsuginis</name>
    <dbReference type="NCBI Taxonomy" id="29563"/>
    <lineage>
        <taxon>Bacteria</taxon>
        <taxon>Bacillati</taxon>
        <taxon>Bacillota</taxon>
        <taxon>Clostridia</taxon>
        <taxon>Halanaerobiales</taxon>
        <taxon>Halanaerobiaceae</taxon>
        <taxon>Halanaerobium</taxon>
    </lineage>
</organism>
<feature type="domain" description="ABC transmembrane type-1" evidence="8">
    <location>
        <begin position="59"/>
        <end position="244"/>
    </location>
</feature>
<keyword evidence="4 7" id="KW-0812">Transmembrane</keyword>
<dbReference type="STRING" id="29563.SAMN02983006_00973"/>
<keyword evidence="2 7" id="KW-0813">Transport</keyword>
<evidence type="ECO:0000256" key="2">
    <source>
        <dbReference type="ARBA" id="ARBA00022448"/>
    </source>
</evidence>
<evidence type="ECO:0000256" key="6">
    <source>
        <dbReference type="ARBA" id="ARBA00023136"/>
    </source>
</evidence>
<gene>
    <name evidence="9" type="ORF">SAMN02983006_00973</name>
</gene>
<dbReference type="SUPFAM" id="SSF161098">
    <property type="entry name" value="MetI-like"/>
    <property type="match status" value="1"/>
</dbReference>
<keyword evidence="6 7" id="KW-0472">Membrane</keyword>
<dbReference type="PANTHER" id="PTHR30151:SF16">
    <property type="entry name" value="ABC TRANSPORTER PERMEASE PROTEIN"/>
    <property type="match status" value="1"/>
</dbReference>
<feature type="transmembrane region" description="Helical" evidence="7">
    <location>
        <begin position="165"/>
        <end position="186"/>
    </location>
</feature>
<reference evidence="9 10" key="1">
    <citation type="submission" date="2016-10" db="EMBL/GenBank/DDBJ databases">
        <authorList>
            <person name="de Groot N.N."/>
        </authorList>
    </citation>
    <scope>NUCLEOTIDE SEQUENCE [LARGE SCALE GENOMIC DNA]</scope>
    <source>
        <strain evidence="9 10">ATCC 51327</strain>
    </source>
</reference>
<comment type="subcellular location">
    <subcellularLocation>
        <location evidence="1 7">Cell membrane</location>
        <topology evidence="1 7">Multi-pass membrane protein</topology>
    </subcellularLocation>
</comment>
<keyword evidence="10" id="KW-1185">Reference proteome</keyword>
<dbReference type="InterPro" id="IPR000515">
    <property type="entry name" value="MetI-like"/>
</dbReference>
<dbReference type="Pfam" id="PF00528">
    <property type="entry name" value="BPD_transp_1"/>
    <property type="match status" value="1"/>
</dbReference>
<dbReference type="PROSITE" id="PS50928">
    <property type="entry name" value="ABC_TM1"/>
    <property type="match status" value="1"/>
</dbReference>
<dbReference type="AlphaFoldDB" id="A0A1I4H532"/>
<feature type="transmembrane region" description="Helical" evidence="7">
    <location>
        <begin position="59"/>
        <end position="85"/>
    </location>
</feature>
<evidence type="ECO:0000313" key="9">
    <source>
        <dbReference type="EMBL" id="SFL36763.1"/>
    </source>
</evidence>
<feature type="transmembrane region" description="Helical" evidence="7">
    <location>
        <begin position="226"/>
        <end position="247"/>
    </location>
</feature>
<accession>A0A1I4H532</accession>
<evidence type="ECO:0000256" key="4">
    <source>
        <dbReference type="ARBA" id="ARBA00022692"/>
    </source>
</evidence>
<dbReference type="GO" id="GO:0055085">
    <property type="term" value="P:transmembrane transport"/>
    <property type="evidence" value="ECO:0007669"/>
    <property type="project" value="InterPro"/>
</dbReference>
<sequence length="259" mass="28834">MISLPDKFKQRLGWILLLALIWQLIAASHFFSELIFPGLDKIILTLFTSLTNGNLLKQLIFSLIIIAQGLTLTVILALSLSILAYFSELAASLLETLTALAHPLPGIALMPLILIWFGAGKTAILLVIIHSVLWPLILNLRAGFNAMPSIYNLIAQNYCLTKLEFLFKILFPAALPYFISGLKISWARSWRALISAEMLFGAINSLGGIGWYIFQRRVFFDLPGVFAGLVVIILIGIIVEDFIFARLEAKTVQKWGMSK</sequence>
<feature type="transmembrane region" description="Helical" evidence="7">
    <location>
        <begin position="12"/>
        <end position="31"/>
    </location>
</feature>
<evidence type="ECO:0000256" key="7">
    <source>
        <dbReference type="RuleBase" id="RU363032"/>
    </source>
</evidence>
<dbReference type="CDD" id="cd06261">
    <property type="entry name" value="TM_PBP2"/>
    <property type="match status" value="1"/>
</dbReference>
<dbReference type="GO" id="GO:0005886">
    <property type="term" value="C:plasma membrane"/>
    <property type="evidence" value="ECO:0007669"/>
    <property type="project" value="UniProtKB-SubCell"/>
</dbReference>
<feature type="transmembrane region" description="Helical" evidence="7">
    <location>
        <begin position="192"/>
        <end position="214"/>
    </location>
</feature>
<dbReference type="Proteomes" id="UP000199006">
    <property type="component" value="Unassembled WGS sequence"/>
</dbReference>
<evidence type="ECO:0000313" key="10">
    <source>
        <dbReference type="Proteomes" id="UP000199006"/>
    </source>
</evidence>
<dbReference type="EMBL" id="FOTI01000009">
    <property type="protein sequence ID" value="SFL36763.1"/>
    <property type="molecule type" value="Genomic_DNA"/>
</dbReference>
<keyword evidence="3" id="KW-1003">Cell membrane</keyword>
<evidence type="ECO:0000256" key="3">
    <source>
        <dbReference type="ARBA" id="ARBA00022475"/>
    </source>
</evidence>
<feature type="transmembrane region" description="Helical" evidence="7">
    <location>
        <begin position="97"/>
        <end position="117"/>
    </location>
</feature>
<name>A0A1I4H532_9FIRM</name>
<keyword evidence="5 7" id="KW-1133">Transmembrane helix</keyword>
<dbReference type="PANTHER" id="PTHR30151">
    <property type="entry name" value="ALKANE SULFONATE ABC TRANSPORTER-RELATED, MEMBRANE SUBUNIT"/>
    <property type="match status" value="1"/>
</dbReference>
<comment type="similarity">
    <text evidence="7">Belongs to the binding-protein-dependent transport system permease family.</text>
</comment>
<protein>
    <submittedName>
        <fullName evidence="9">NitT/TauT family transport system permease protein</fullName>
    </submittedName>
</protein>
<evidence type="ECO:0000256" key="1">
    <source>
        <dbReference type="ARBA" id="ARBA00004651"/>
    </source>
</evidence>
<dbReference type="InterPro" id="IPR035906">
    <property type="entry name" value="MetI-like_sf"/>
</dbReference>
<feature type="transmembrane region" description="Helical" evidence="7">
    <location>
        <begin position="123"/>
        <end position="144"/>
    </location>
</feature>